<feature type="domain" description="VTT" evidence="8">
    <location>
        <begin position="43"/>
        <end position="168"/>
    </location>
</feature>
<organism evidence="9 10">
    <name type="scientific">Desulfolutivibrio sulfodismutans</name>
    <dbReference type="NCBI Taxonomy" id="63561"/>
    <lineage>
        <taxon>Bacteria</taxon>
        <taxon>Pseudomonadati</taxon>
        <taxon>Thermodesulfobacteriota</taxon>
        <taxon>Desulfovibrionia</taxon>
        <taxon>Desulfovibrionales</taxon>
        <taxon>Desulfovibrionaceae</taxon>
        <taxon>Desulfolutivibrio</taxon>
    </lineage>
</organism>
<sequence length="217" mass="23223">MWDIVMHLDRHVAALGLEYGVWAYVVLFGVVFAETGLIVATILPSDTVLFAAGALAGKGIFPVWGLYAGFALAAFAGDYVNYLAGVFLGERFFVRGRVPFVSPEALMKAHDYYATHGGMTVVAARFVPVLRAVAPLAGGVAGMGTGKFLAYSAIGKAVWAAIYVFGGYFFGQIPWMEKNFAVVVLVAMGVPFVVAGLRVAWEMGKRKGRREGGGIRM</sequence>
<keyword evidence="5 7" id="KW-1133">Transmembrane helix</keyword>
<reference evidence="9 10" key="1">
    <citation type="submission" date="2020-02" db="EMBL/GenBank/DDBJ databases">
        <title>Comparative genomics of sulfur disproportionating microorganisms.</title>
        <authorList>
            <person name="Ward L.M."/>
            <person name="Bertran E."/>
            <person name="Johnston D.T."/>
        </authorList>
    </citation>
    <scope>NUCLEOTIDE SEQUENCE [LARGE SCALE GENOMIC DNA]</scope>
    <source>
        <strain evidence="9 10">DSM 3696</strain>
    </source>
</reference>
<evidence type="ECO:0000256" key="5">
    <source>
        <dbReference type="ARBA" id="ARBA00022989"/>
    </source>
</evidence>
<accession>A0A7K3NQP9</accession>
<comment type="similarity">
    <text evidence="2 7">Belongs to the DedA family.</text>
</comment>
<dbReference type="Pfam" id="PF09335">
    <property type="entry name" value="VTT_dom"/>
    <property type="match status" value="1"/>
</dbReference>
<feature type="transmembrane region" description="Helical" evidence="7">
    <location>
        <begin position="63"/>
        <end position="88"/>
    </location>
</feature>
<evidence type="ECO:0000256" key="4">
    <source>
        <dbReference type="ARBA" id="ARBA00022692"/>
    </source>
</evidence>
<keyword evidence="3 7" id="KW-1003">Cell membrane</keyword>
<keyword evidence="10" id="KW-1185">Reference proteome</keyword>
<evidence type="ECO:0000313" key="9">
    <source>
        <dbReference type="EMBL" id="NDY58508.1"/>
    </source>
</evidence>
<keyword evidence="4 7" id="KW-0812">Transmembrane</keyword>
<dbReference type="InterPro" id="IPR032818">
    <property type="entry name" value="DedA-like"/>
</dbReference>
<evidence type="ECO:0000256" key="1">
    <source>
        <dbReference type="ARBA" id="ARBA00004651"/>
    </source>
</evidence>
<dbReference type="EMBL" id="JAAGRQ010000109">
    <property type="protein sequence ID" value="NDY58508.1"/>
    <property type="molecule type" value="Genomic_DNA"/>
</dbReference>
<dbReference type="PANTHER" id="PTHR30353">
    <property type="entry name" value="INNER MEMBRANE PROTEIN DEDA-RELATED"/>
    <property type="match status" value="1"/>
</dbReference>
<feature type="transmembrane region" description="Helical" evidence="7">
    <location>
        <begin position="180"/>
        <end position="201"/>
    </location>
</feature>
<dbReference type="InterPro" id="IPR032816">
    <property type="entry name" value="VTT_dom"/>
</dbReference>
<feature type="transmembrane region" description="Helical" evidence="7">
    <location>
        <begin position="21"/>
        <end position="43"/>
    </location>
</feature>
<dbReference type="AlphaFoldDB" id="A0A7K3NQP9"/>
<name>A0A7K3NQP9_9BACT</name>
<evidence type="ECO:0000256" key="3">
    <source>
        <dbReference type="ARBA" id="ARBA00022475"/>
    </source>
</evidence>
<evidence type="ECO:0000259" key="8">
    <source>
        <dbReference type="Pfam" id="PF09335"/>
    </source>
</evidence>
<dbReference type="Proteomes" id="UP000469724">
    <property type="component" value="Unassembled WGS sequence"/>
</dbReference>
<dbReference type="GO" id="GO:0005886">
    <property type="term" value="C:plasma membrane"/>
    <property type="evidence" value="ECO:0007669"/>
    <property type="project" value="UniProtKB-SubCell"/>
</dbReference>
<feature type="transmembrane region" description="Helical" evidence="7">
    <location>
        <begin position="148"/>
        <end position="168"/>
    </location>
</feature>
<proteinExistence type="inferred from homology"/>
<comment type="caution">
    <text evidence="9">The sequence shown here is derived from an EMBL/GenBank/DDBJ whole genome shotgun (WGS) entry which is preliminary data.</text>
</comment>
<evidence type="ECO:0000313" key="10">
    <source>
        <dbReference type="Proteomes" id="UP000469724"/>
    </source>
</evidence>
<dbReference type="PANTHER" id="PTHR30353:SF0">
    <property type="entry name" value="TRANSMEMBRANE PROTEIN"/>
    <property type="match status" value="1"/>
</dbReference>
<comment type="subcellular location">
    <subcellularLocation>
        <location evidence="1 7">Cell membrane</location>
        <topology evidence="1 7">Multi-pass membrane protein</topology>
    </subcellularLocation>
</comment>
<gene>
    <name evidence="9" type="ORF">G3N56_17375</name>
</gene>
<keyword evidence="6 7" id="KW-0472">Membrane</keyword>
<evidence type="ECO:0000256" key="2">
    <source>
        <dbReference type="ARBA" id="ARBA00010792"/>
    </source>
</evidence>
<protein>
    <recommendedName>
        <fullName evidence="8">VTT domain-containing protein</fullName>
    </recommendedName>
</protein>
<evidence type="ECO:0000256" key="7">
    <source>
        <dbReference type="RuleBase" id="RU367016"/>
    </source>
</evidence>
<evidence type="ECO:0000256" key="6">
    <source>
        <dbReference type="ARBA" id="ARBA00023136"/>
    </source>
</evidence>